<organism evidence="2 3">
    <name type="scientific">Kitasatospora cinereorecta</name>
    <dbReference type="NCBI Taxonomy" id="285560"/>
    <lineage>
        <taxon>Bacteria</taxon>
        <taxon>Bacillati</taxon>
        <taxon>Actinomycetota</taxon>
        <taxon>Actinomycetes</taxon>
        <taxon>Kitasatosporales</taxon>
        <taxon>Streptomycetaceae</taxon>
        <taxon>Kitasatospora</taxon>
    </lineage>
</organism>
<feature type="domain" description="Bacterial phospholipase C C-terminal" evidence="1">
    <location>
        <begin position="39"/>
        <end position="124"/>
    </location>
</feature>
<evidence type="ECO:0000313" key="3">
    <source>
        <dbReference type="Proteomes" id="UP001596066"/>
    </source>
</evidence>
<sequence>MPFAGTPYTVAPAAIDGHHDFTVHGPDGFVRRFAGTVTRAVQDDVAVPSVEAVVNRNKVVLHLHNDSGTEVSFTLAPNDFAGRAQTVRVAANKQASVNRPLGNGRYDVTVTAAGGTRFTRRPAGTVH</sequence>
<protein>
    <submittedName>
        <fullName evidence="2">Phospholipase domain-containing protein</fullName>
    </submittedName>
</protein>
<dbReference type="EMBL" id="JBHSOC010000095">
    <property type="protein sequence ID" value="MFC5646279.1"/>
    <property type="molecule type" value="Genomic_DNA"/>
</dbReference>
<dbReference type="RefSeq" id="WP_380232392.1">
    <property type="nucleotide sequence ID" value="NZ_BAAAUA010000056.1"/>
</dbReference>
<accession>A0ABW0VNH5</accession>
<dbReference type="Pfam" id="PF05506">
    <property type="entry name" value="PLipase_C_C"/>
    <property type="match status" value="2"/>
</dbReference>
<proteinExistence type="predicted"/>
<evidence type="ECO:0000313" key="2">
    <source>
        <dbReference type="EMBL" id="MFC5646279.1"/>
    </source>
</evidence>
<keyword evidence="3" id="KW-1185">Reference proteome</keyword>
<evidence type="ECO:0000259" key="1">
    <source>
        <dbReference type="Pfam" id="PF05506"/>
    </source>
</evidence>
<name>A0ABW0VNH5_9ACTN</name>
<gene>
    <name evidence="2" type="ORF">ACFPZF_33645</name>
</gene>
<dbReference type="InterPro" id="IPR008475">
    <property type="entry name" value="PLipase_C_C"/>
</dbReference>
<feature type="domain" description="Bacterial phospholipase C C-terminal" evidence="1">
    <location>
        <begin position="15"/>
        <end position="35"/>
    </location>
</feature>
<comment type="caution">
    <text evidence="2">The sequence shown here is derived from an EMBL/GenBank/DDBJ whole genome shotgun (WGS) entry which is preliminary data.</text>
</comment>
<reference evidence="3" key="1">
    <citation type="journal article" date="2019" name="Int. J. Syst. Evol. Microbiol.">
        <title>The Global Catalogue of Microorganisms (GCM) 10K type strain sequencing project: providing services to taxonomists for standard genome sequencing and annotation.</title>
        <authorList>
            <consortium name="The Broad Institute Genomics Platform"/>
            <consortium name="The Broad Institute Genome Sequencing Center for Infectious Disease"/>
            <person name="Wu L."/>
            <person name="Ma J."/>
        </authorList>
    </citation>
    <scope>NUCLEOTIDE SEQUENCE [LARGE SCALE GENOMIC DNA]</scope>
    <source>
        <strain evidence="3">CGMCC 4.1622</strain>
    </source>
</reference>
<dbReference type="Proteomes" id="UP001596066">
    <property type="component" value="Unassembled WGS sequence"/>
</dbReference>